<feature type="region of interest" description="Disordered" evidence="6">
    <location>
        <begin position="1180"/>
        <end position="1203"/>
    </location>
</feature>
<dbReference type="Proteomes" id="UP000295509">
    <property type="component" value="Unassembled WGS sequence"/>
</dbReference>
<feature type="region of interest" description="Disordered" evidence="6">
    <location>
        <begin position="1070"/>
        <end position="1115"/>
    </location>
</feature>
<feature type="compositionally biased region" description="Polar residues" evidence="6">
    <location>
        <begin position="1099"/>
        <end position="1115"/>
    </location>
</feature>
<dbReference type="SUPFAM" id="SSF48452">
    <property type="entry name" value="TPR-like"/>
    <property type="match status" value="4"/>
</dbReference>
<keyword evidence="10" id="KW-1185">Reference proteome</keyword>
<evidence type="ECO:0000313" key="9">
    <source>
        <dbReference type="EMBL" id="TDY50811.1"/>
    </source>
</evidence>
<feature type="domain" description="Cellulose synthase operon C C-terminal" evidence="8">
    <location>
        <begin position="1286"/>
        <end position="1622"/>
    </location>
</feature>
<reference evidence="9 10" key="1">
    <citation type="submission" date="2019-03" db="EMBL/GenBank/DDBJ databases">
        <title>Genomic Encyclopedia of Type Strains, Phase III (KMG-III): the genomes of soil and plant-associated and newly described type strains.</title>
        <authorList>
            <person name="Whitman W."/>
        </authorList>
    </citation>
    <scope>NUCLEOTIDE SEQUENCE [LARGE SCALE GENOMIC DNA]</scope>
    <source>
        <strain evidence="9 10">LMG 29544</strain>
    </source>
</reference>
<keyword evidence="2 7" id="KW-0732">Signal</keyword>
<dbReference type="UniPathway" id="UPA00694"/>
<accession>A0A4V3HEZ6</accession>
<dbReference type="PANTHER" id="PTHR12558">
    <property type="entry name" value="CELL DIVISION CYCLE 16,23,27"/>
    <property type="match status" value="1"/>
</dbReference>
<evidence type="ECO:0000256" key="7">
    <source>
        <dbReference type="SAM" id="SignalP"/>
    </source>
</evidence>
<dbReference type="RefSeq" id="WP_134192063.1">
    <property type="nucleotide sequence ID" value="NZ_JBHLUW010000003.1"/>
</dbReference>
<dbReference type="Pfam" id="PF13176">
    <property type="entry name" value="TPR_7"/>
    <property type="match status" value="1"/>
</dbReference>
<dbReference type="Pfam" id="PF14559">
    <property type="entry name" value="TPR_19"/>
    <property type="match status" value="2"/>
</dbReference>
<dbReference type="EMBL" id="SORE01000008">
    <property type="protein sequence ID" value="TDY50811.1"/>
    <property type="molecule type" value="Genomic_DNA"/>
</dbReference>
<feature type="compositionally biased region" description="Low complexity" evidence="6">
    <location>
        <begin position="1180"/>
        <end position="1196"/>
    </location>
</feature>
<evidence type="ECO:0000259" key="8">
    <source>
        <dbReference type="Pfam" id="PF05420"/>
    </source>
</evidence>
<dbReference type="Pfam" id="PF05420">
    <property type="entry name" value="BCSC_C"/>
    <property type="match status" value="1"/>
</dbReference>
<evidence type="ECO:0000256" key="2">
    <source>
        <dbReference type="ARBA" id="ARBA00022729"/>
    </source>
</evidence>
<dbReference type="GO" id="GO:0019867">
    <property type="term" value="C:outer membrane"/>
    <property type="evidence" value="ECO:0007669"/>
    <property type="project" value="InterPro"/>
</dbReference>
<dbReference type="GO" id="GO:0030244">
    <property type="term" value="P:cellulose biosynthetic process"/>
    <property type="evidence" value="ECO:0007669"/>
    <property type="project" value="UniProtKB-KW"/>
</dbReference>
<evidence type="ECO:0000313" key="10">
    <source>
        <dbReference type="Proteomes" id="UP000295509"/>
    </source>
</evidence>
<feature type="compositionally biased region" description="Low complexity" evidence="6">
    <location>
        <begin position="1227"/>
        <end position="1249"/>
    </location>
</feature>
<dbReference type="SMART" id="SM00028">
    <property type="entry name" value="TPR"/>
    <property type="match status" value="10"/>
</dbReference>
<dbReference type="PANTHER" id="PTHR12558:SF13">
    <property type="entry name" value="CELL DIVISION CYCLE PROTEIN 27 HOMOLOG"/>
    <property type="match status" value="1"/>
</dbReference>
<keyword evidence="3" id="KW-0677">Repeat</keyword>
<evidence type="ECO:0000256" key="6">
    <source>
        <dbReference type="SAM" id="MobiDB-lite"/>
    </source>
</evidence>
<name>A0A4V3HEZ6_9BURK</name>
<feature type="region of interest" description="Disordered" evidence="6">
    <location>
        <begin position="1219"/>
        <end position="1249"/>
    </location>
</feature>
<dbReference type="InterPro" id="IPR008410">
    <property type="entry name" value="BCSC_C"/>
</dbReference>
<dbReference type="Pfam" id="PF13432">
    <property type="entry name" value="TPR_16"/>
    <property type="match status" value="2"/>
</dbReference>
<dbReference type="InterPro" id="IPR003921">
    <property type="entry name" value="Cell_synth_C"/>
</dbReference>
<dbReference type="PRINTS" id="PR01441">
    <property type="entry name" value="CELLSNTHASEC"/>
</dbReference>
<evidence type="ECO:0000256" key="4">
    <source>
        <dbReference type="ARBA" id="ARBA00022803"/>
    </source>
</evidence>
<feature type="compositionally biased region" description="Low complexity" evidence="6">
    <location>
        <begin position="1551"/>
        <end position="1564"/>
    </location>
</feature>
<feature type="compositionally biased region" description="Low complexity" evidence="6">
    <location>
        <begin position="1017"/>
        <end position="1030"/>
    </location>
</feature>
<dbReference type="Gene3D" id="1.25.40.10">
    <property type="entry name" value="Tetratricopeptide repeat domain"/>
    <property type="match status" value="4"/>
</dbReference>
<feature type="compositionally biased region" description="Low complexity" evidence="6">
    <location>
        <begin position="1083"/>
        <end position="1098"/>
    </location>
</feature>
<comment type="caution">
    <text evidence="9">The sequence shown here is derived from an EMBL/GenBank/DDBJ whole genome shotgun (WGS) entry which is preliminary data.</text>
</comment>
<dbReference type="GO" id="GO:0006011">
    <property type="term" value="P:UDP-alpha-D-glucose metabolic process"/>
    <property type="evidence" value="ECO:0007669"/>
    <property type="project" value="InterPro"/>
</dbReference>
<evidence type="ECO:0000256" key="3">
    <source>
        <dbReference type="ARBA" id="ARBA00022737"/>
    </source>
</evidence>
<dbReference type="InterPro" id="IPR011990">
    <property type="entry name" value="TPR-like_helical_dom_sf"/>
</dbReference>
<feature type="region of interest" description="Disordered" evidence="6">
    <location>
        <begin position="1546"/>
        <end position="1569"/>
    </location>
</feature>
<keyword evidence="5" id="KW-0135">Cellulose biosynthesis</keyword>
<feature type="signal peptide" evidence="7">
    <location>
        <begin position="1"/>
        <end position="26"/>
    </location>
</feature>
<sequence length="1646" mass="173863">MRTCPRALVIGALLAFGAAAPVAVDAQAPANDALKVLIDQGRYWQTHQRGDLAEQAWQKVLRVDPQQPDALYGMGIVLIDRKDRAGAQQYLARLRAAAPNYPSTGELARRLGETSPTDQAVNEARRLAQGGQAASAAQVYRQALGTKPTDPQLAREYYQTLGGTPQGWEEARRGLEQLAREHPDDPRFALAYAQHLTYREANRRDGINRLAQLVNDPTVGAQAKASWRQALLWLGVRASDAPLFQAYLNVVPDDAAVKARADSIADEDRRARERAQQNAEVDARGRTIAEGFAALDRGDLVTAKARFSSVLASSPNDADALGGMGIAYLKQEQFKDAHDYLQRASQSGGAARWREALNSATYWMYTSEGLGEQSNGNFAQARASFERAITVSPGDVTAHVALGDLLMQTGDPRGAEAAFRMALRRQADNPDAIRGLVGALAAQGRGDEALAFANQLTDEQRAKVGGVDKLRGAAQAAQARAAEARGDLGSARTLFEDALQNNPDDPWLRLDLARIYAKQGAYSTAKSMMDGLVALHPDMPDALYASALLAADMQDWRYGLSQLDRVPAEKRTQPMTVLQHRLWVHQQADEATALARAGRAAQGRALLLAAEPLAGQDPELIGAIATAYVNTGDPARALMIVRNALARAPGNVGLQLTVAGILLNTGQDAELGALMRRLAATPLTAQQRQDFERINVAIVVHRTDTLRQAGDLATAYDVLGPWLAARPDDPDILAALARLYTAAKDNSNALATYRLALAQKPGDVGLLTAAAGAATSTRDFGYAETAIKQALAAAPNDPDVLAAAGRMYRAQGKNTLAAQYLQRALYAQNAALAPAGAGAAGRPPNGWNVPLRPSGPIPPPGMNPFSNKVTGDTSGLRLPAMPVAASSFDARYRTSGGVPPGAPVSTALSQPYPMPAMPAYLPPMQPAQDAAYVAAGPAMPMNSLAPALPAAPSGGAARAAYAGAQAVTLADAGGYGPDEYGSAQAGGGRAPGQAYPAQPYPAEPTPASGYAAQPYRSQPNPASAYSAQPYPAQAYPPQAAYPQGAAAQAPSYAQPPTGYAQAGGYAPQPADGYVSTPWPMSPQAAQATQAAQDGAYAQGNTGTAKRRTSGTNARTTIRRTVQNVPPQGVNQAAYADAYAAGYAAAYAQQAYAQGYAQQQPVPQQPQPAYAQQAYPQQRYQAPGYPQPYAAQGAQPQPYVPPPPPPGYTNQGYGLVPYVPQPPAPRMSAQSQYAPYQPQGAAAEPPSQAAQQTLTVEEELAQINREQTSTAGGGIIFRNRDGENGLSNLTDIEAPLQGRIHAGDGHVVITATPVLLDAGTSDASPNTLARFGSGAFQQNTTPSGSQHAAGIGASIGYEIGGLKADVGATPFGFREQNVIGGLQYNGGISDKVTYKVTAGRRPVTDSLLSYAGTTDNATGQEWGGVTSNGVRGDLAWDDGTSGVYVNAEFQYLEGTNVKSNTAGKGGGGFYTRLYKDEDQTLTAGVNTTLMHYANNLSFFTLGQGGYFSPQQYMILNVPIRWSGRNGHFSYDVGGSLGVQHYRQDSSPYYPTNAAEQASAASQNLAPDPGAVYPSQSHTGVSYSFDAAGEYQLAPQLTVGASASFSNAYQYRELLAAVYVRYAFTKQTSYITTYPPTPVRSPYLPTNY</sequence>
<feature type="chain" id="PRO_5021015592" evidence="7">
    <location>
        <begin position="27"/>
        <end position="1646"/>
    </location>
</feature>
<dbReference type="OrthoDB" id="174989at2"/>
<feature type="region of interest" description="Disordered" evidence="6">
    <location>
        <begin position="980"/>
        <end position="1030"/>
    </location>
</feature>
<organism evidence="9 10">
    <name type="scientific">Paraburkholderia rhizosphaerae</name>
    <dbReference type="NCBI Taxonomy" id="480658"/>
    <lineage>
        <taxon>Bacteria</taxon>
        <taxon>Pseudomonadati</taxon>
        <taxon>Pseudomonadota</taxon>
        <taxon>Betaproteobacteria</taxon>
        <taxon>Burkholderiales</taxon>
        <taxon>Burkholderiaceae</taxon>
        <taxon>Paraburkholderia</taxon>
    </lineage>
</organism>
<gene>
    <name evidence="9" type="ORF">BX592_10846</name>
</gene>
<protein>
    <submittedName>
        <fullName evidence="9">Tfp pilus assembly protein PilF</fullName>
    </submittedName>
</protein>
<dbReference type="InterPro" id="IPR019734">
    <property type="entry name" value="TPR_rpt"/>
</dbReference>
<evidence type="ECO:0000256" key="5">
    <source>
        <dbReference type="ARBA" id="ARBA00022916"/>
    </source>
</evidence>
<keyword evidence="4" id="KW-0802">TPR repeat</keyword>
<comment type="pathway">
    <text evidence="1">Glycan metabolism; bacterial cellulose biosynthesis.</text>
</comment>
<evidence type="ECO:0000256" key="1">
    <source>
        <dbReference type="ARBA" id="ARBA00005186"/>
    </source>
</evidence>
<proteinExistence type="predicted"/>